<gene>
    <name evidence="1" type="ORF">K435DRAFT_756396</name>
</gene>
<evidence type="ECO:0000313" key="1">
    <source>
        <dbReference type="EMBL" id="THU94707.1"/>
    </source>
</evidence>
<proteinExistence type="predicted"/>
<sequence>MKPQDECPIAEIVQYSCDLNTRRGRPLIHCFPISRLFRMCPGLPAVEITKVVKVNDDGEVSLPKDISSTLPRGKLWRDITKNSSPSGENKSP</sequence>
<dbReference type="Pfam" id="PF11093">
    <property type="entry name" value="Mitochondr_Som1"/>
    <property type="match status" value="1"/>
</dbReference>
<dbReference type="OrthoDB" id="3983163at2759"/>
<keyword evidence="2" id="KW-1185">Reference proteome</keyword>
<protein>
    <submittedName>
        <fullName evidence="1">Uncharacterized protein</fullName>
    </submittedName>
</protein>
<dbReference type="Proteomes" id="UP000297245">
    <property type="component" value="Unassembled WGS sequence"/>
</dbReference>
<evidence type="ECO:0000313" key="2">
    <source>
        <dbReference type="Proteomes" id="UP000297245"/>
    </source>
</evidence>
<name>A0A4S8LYE1_DENBC</name>
<dbReference type="GO" id="GO:0042720">
    <property type="term" value="C:mitochondrial inner membrane peptidase complex"/>
    <property type="evidence" value="ECO:0007669"/>
    <property type="project" value="InterPro"/>
</dbReference>
<dbReference type="EMBL" id="ML179217">
    <property type="protein sequence ID" value="THU94707.1"/>
    <property type="molecule type" value="Genomic_DNA"/>
</dbReference>
<reference evidence="1 2" key="1">
    <citation type="journal article" date="2019" name="Nat. Ecol. Evol.">
        <title>Megaphylogeny resolves global patterns of mushroom evolution.</title>
        <authorList>
            <person name="Varga T."/>
            <person name="Krizsan K."/>
            <person name="Foldi C."/>
            <person name="Dima B."/>
            <person name="Sanchez-Garcia M."/>
            <person name="Sanchez-Ramirez S."/>
            <person name="Szollosi G.J."/>
            <person name="Szarkandi J.G."/>
            <person name="Papp V."/>
            <person name="Albert L."/>
            <person name="Andreopoulos W."/>
            <person name="Angelini C."/>
            <person name="Antonin V."/>
            <person name="Barry K.W."/>
            <person name="Bougher N.L."/>
            <person name="Buchanan P."/>
            <person name="Buyck B."/>
            <person name="Bense V."/>
            <person name="Catcheside P."/>
            <person name="Chovatia M."/>
            <person name="Cooper J."/>
            <person name="Damon W."/>
            <person name="Desjardin D."/>
            <person name="Finy P."/>
            <person name="Geml J."/>
            <person name="Haridas S."/>
            <person name="Hughes K."/>
            <person name="Justo A."/>
            <person name="Karasinski D."/>
            <person name="Kautmanova I."/>
            <person name="Kiss B."/>
            <person name="Kocsube S."/>
            <person name="Kotiranta H."/>
            <person name="LaButti K.M."/>
            <person name="Lechner B.E."/>
            <person name="Liimatainen K."/>
            <person name="Lipzen A."/>
            <person name="Lukacs Z."/>
            <person name="Mihaltcheva S."/>
            <person name="Morgado L.N."/>
            <person name="Niskanen T."/>
            <person name="Noordeloos M.E."/>
            <person name="Ohm R.A."/>
            <person name="Ortiz-Santana B."/>
            <person name="Ovrebo C."/>
            <person name="Racz N."/>
            <person name="Riley R."/>
            <person name="Savchenko A."/>
            <person name="Shiryaev A."/>
            <person name="Soop K."/>
            <person name="Spirin V."/>
            <person name="Szebenyi C."/>
            <person name="Tomsovsky M."/>
            <person name="Tulloss R.E."/>
            <person name="Uehling J."/>
            <person name="Grigoriev I.V."/>
            <person name="Vagvolgyi C."/>
            <person name="Papp T."/>
            <person name="Martin F.M."/>
            <person name="Miettinen O."/>
            <person name="Hibbett D.S."/>
            <person name="Nagy L.G."/>
        </authorList>
    </citation>
    <scope>NUCLEOTIDE SEQUENCE [LARGE SCALE GENOMIC DNA]</scope>
    <source>
        <strain evidence="1 2">CBS 962.96</strain>
    </source>
</reference>
<dbReference type="AlphaFoldDB" id="A0A4S8LYE1"/>
<accession>A0A4S8LYE1</accession>
<organism evidence="1 2">
    <name type="scientific">Dendrothele bispora (strain CBS 962.96)</name>
    <dbReference type="NCBI Taxonomy" id="1314807"/>
    <lineage>
        <taxon>Eukaryota</taxon>
        <taxon>Fungi</taxon>
        <taxon>Dikarya</taxon>
        <taxon>Basidiomycota</taxon>
        <taxon>Agaricomycotina</taxon>
        <taxon>Agaricomycetes</taxon>
        <taxon>Agaricomycetidae</taxon>
        <taxon>Agaricales</taxon>
        <taxon>Agaricales incertae sedis</taxon>
        <taxon>Dendrothele</taxon>
    </lineage>
</organism>
<dbReference type="InterPro" id="IPR024645">
    <property type="entry name" value="Mitochondr_Som1"/>
</dbReference>